<dbReference type="InterPro" id="IPR001543">
    <property type="entry name" value="FliN-like_C"/>
</dbReference>
<reference evidence="9" key="1">
    <citation type="submission" date="2017-09" db="EMBL/GenBank/DDBJ databases">
        <title>The Reconstruction of 2,631 Draft Metagenome-Assembled Genomes from the Global Oceans.</title>
        <authorList>
            <person name="Tully B.J."/>
            <person name="Graham E.D."/>
            <person name="Heidelberg J.F."/>
        </authorList>
    </citation>
    <scope>NUCLEOTIDE SEQUENCE [LARGE SCALE GENOMIC DNA]</scope>
</reference>
<keyword evidence="4" id="KW-0145">Chemotaxis</keyword>
<dbReference type="InterPro" id="IPR012826">
    <property type="entry name" value="FliN"/>
</dbReference>
<dbReference type="GO" id="GO:0009425">
    <property type="term" value="C:bacterial-type flagellum basal body"/>
    <property type="evidence" value="ECO:0007669"/>
    <property type="project" value="InterPro"/>
</dbReference>
<gene>
    <name evidence="8" type="primary">fliN</name>
    <name evidence="8" type="ORF">CMN54_10175</name>
</gene>
<evidence type="ECO:0000256" key="4">
    <source>
        <dbReference type="ARBA" id="ARBA00022500"/>
    </source>
</evidence>
<evidence type="ECO:0000313" key="9">
    <source>
        <dbReference type="Proteomes" id="UP000226525"/>
    </source>
</evidence>
<keyword evidence="8" id="KW-0282">Flagellum</keyword>
<accession>A0A2D6YKR4</accession>
<evidence type="ECO:0000256" key="3">
    <source>
        <dbReference type="ARBA" id="ARBA00022475"/>
    </source>
</evidence>
<dbReference type="InterPro" id="IPR036429">
    <property type="entry name" value="SpoA-like_sf"/>
</dbReference>
<dbReference type="EMBL" id="NZEX01000114">
    <property type="protein sequence ID" value="MAH63791.1"/>
    <property type="molecule type" value="Genomic_DNA"/>
</dbReference>
<dbReference type="SUPFAM" id="SSF101801">
    <property type="entry name" value="Surface presentation of antigens (SPOA)"/>
    <property type="match status" value="1"/>
</dbReference>
<dbReference type="Proteomes" id="UP000226525">
    <property type="component" value="Unassembled WGS sequence"/>
</dbReference>
<proteinExistence type="inferred from homology"/>
<dbReference type="GO" id="GO:0003774">
    <property type="term" value="F:cytoskeletal motor activity"/>
    <property type="evidence" value="ECO:0007669"/>
    <property type="project" value="InterPro"/>
</dbReference>
<dbReference type="NCBIfam" id="TIGR02480">
    <property type="entry name" value="fliN"/>
    <property type="match status" value="1"/>
</dbReference>
<dbReference type="AlphaFoldDB" id="A0A2D6YKR4"/>
<evidence type="ECO:0000256" key="5">
    <source>
        <dbReference type="ARBA" id="ARBA00022779"/>
    </source>
</evidence>
<comment type="similarity">
    <text evidence="2">Belongs to the FliN/MopA/SpaO family.</text>
</comment>
<dbReference type="Pfam" id="PF01052">
    <property type="entry name" value="FliMN_C"/>
    <property type="match status" value="1"/>
</dbReference>
<evidence type="ECO:0000259" key="7">
    <source>
        <dbReference type="Pfam" id="PF01052"/>
    </source>
</evidence>
<sequence>MGDMDSMLNIVDEQTVETEGDDPPPNVDVNFLMEMPLTVTFEVGRAKMSISDLLSLGQGSVLELHRLVGEDLDVFVNGKLVARGEVVVYKEKFGARITEIISPTDRVKRMAGMDRYR</sequence>
<keyword evidence="5" id="KW-0283">Flagellar rotation</keyword>
<comment type="subcellular location">
    <subcellularLocation>
        <location evidence="1">Cell membrane</location>
        <topology evidence="1">Peripheral membrane protein</topology>
        <orientation evidence="1">Cytoplasmic side</orientation>
    </subcellularLocation>
</comment>
<dbReference type="GO" id="GO:0006935">
    <property type="term" value="P:chemotaxis"/>
    <property type="evidence" value="ECO:0007669"/>
    <property type="project" value="UniProtKB-KW"/>
</dbReference>
<evidence type="ECO:0000313" key="8">
    <source>
        <dbReference type="EMBL" id="MAH63791.1"/>
    </source>
</evidence>
<keyword evidence="6" id="KW-0472">Membrane</keyword>
<evidence type="ECO:0000256" key="6">
    <source>
        <dbReference type="ARBA" id="ARBA00023136"/>
    </source>
</evidence>
<dbReference type="PRINTS" id="PR00956">
    <property type="entry name" value="FLGMOTORFLIN"/>
</dbReference>
<evidence type="ECO:0000256" key="2">
    <source>
        <dbReference type="ARBA" id="ARBA00009226"/>
    </source>
</evidence>
<keyword evidence="8" id="KW-0969">Cilium</keyword>
<evidence type="ECO:0000256" key="1">
    <source>
        <dbReference type="ARBA" id="ARBA00004413"/>
    </source>
</evidence>
<keyword evidence="3" id="KW-1003">Cell membrane</keyword>
<comment type="caution">
    <text evidence="8">The sequence shown here is derived from an EMBL/GenBank/DDBJ whole genome shotgun (WGS) entry which is preliminary data.</text>
</comment>
<dbReference type="GO" id="GO:0005886">
    <property type="term" value="C:plasma membrane"/>
    <property type="evidence" value="ECO:0007669"/>
    <property type="project" value="UniProtKB-SubCell"/>
</dbReference>
<protein>
    <submittedName>
        <fullName evidence="8">Flagellar motor switch protein FliN</fullName>
    </submittedName>
</protein>
<feature type="domain" description="Flagellar motor switch protein FliN-like C-terminal" evidence="7">
    <location>
        <begin position="32"/>
        <end position="101"/>
    </location>
</feature>
<dbReference type="PANTHER" id="PTHR43484:SF1">
    <property type="entry name" value="FLAGELLAR MOTOR SWITCH PROTEIN FLIN"/>
    <property type="match status" value="1"/>
</dbReference>
<dbReference type="PANTHER" id="PTHR43484">
    <property type="match status" value="1"/>
</dbReference>
<name>A0A2D6YKR4_9DELT</name>
<dbReference type="InterPro" id="IPR051469">
    <property type="entry name" value="FliN/MopA/SpaO"/>
</dbReference>
<dbReference type="GO" id="GO:0071973">
    <property type="term" value="P:bacterial-type flagellum-dependent cell motility"/>
    <property type="evidence" value="ECO:0007669"/>
    <property type="project" value="InterPro"/>
</dbReference>
<dbReference type="Gene3D" id="2.30.330.10">
    <property type="entry name" value="SpoA-like"/>
    <property type="match status" value="1"/>
</dbReference>
<keyword evidence="8" id="KW-0966">Cell projection</keyword>
<organism evidence="8 9">
    <name type="scientific">SAR324 cluster bacterium</name>
    <dbReference type="NCBI Taxonomy" id="2024889"/>
    <lineage>
        <taxon>Bacteria</taxon>
        <taxon>Deltaproteobacteria</taxon>
        <taxon>SAR324 cluster</taxon>
    </lineage>
</organism>
<dbReference type="InterPro" id="IPR001172">
    <property type="entry name" value="FliN_T3SS_HrcQb"/>
</dbReference>